<reference evidence="6" key="1">
    <citation type="submission" date="2020-06" db="EMBL/GenBank/DDBJ databases">
        <authorList>
            <person name="Li T."/>
            <person name="Hu X."/>
            <person name="Zhang T."/>
            <person name="Song X."/>
            <person name="Zhang H."/>
            <person name="Dai N."/>
            <person name="Sheng W."/>
            <person name="Hou X."/>
            <person name="Wei L."/>
        </authorList>
    </citation>
    <scope>NUCLEOTIDE SEQUENCE</scope>
    <source>
        <strain evidence="6">G02</strain>
        <tissue evidence="6">Leaf</tissue>
    </source>
</reference>
<comment type="caution">
    <text evidence="6">The sequence shown here is derived from an EMBL/GenBank/DDBJ whole genome shotgun (WGS) entry which is preliminary data.</text>
</comment>
<organism evidence="6">
    <name type="scientific">Sesamum radiatum</name>
    <name type="common">Black benniseed</name>
    <dbReference type="NCBI Taxonomy" id="300843"/>
    <lineage>
        <taxon>Eukaryota</taxon>
        <taxon>Viridiplantae</taxon>
        <taxon>Streptophyta</taxon>
        <taxon>Embryophyta</taxon>
        <taxon>Tracheophyta</taxon>
        <taxon>Spermatophyta</taxon>
        <taxon>Magnoliopsida</taxon>
        <taxon>eudicotyledons</taxon>
        <taxon>Gunneridae</taxon>
        <taxon>Pentapetalae</taxon>
        <taxon>asterids</taxon>
        <taxon>lamiids</taxon>
        <taxon>Lamiales</taxon>
        <taxon>Pedaliaceae</taxon>
        <taxon>Sesamum</taxon>
    </lineage>
</organism>
<sequence>TLILVTHWHPGALPPALVAFEGHMHHIDPSWHVAGMGYQYPEVDRSKLEAAAVIHFSGPAKPWHEIGSPEVRGLWYRHVNASNEYVRRCGITA</sequence>
<keyword evidence="5" id="KW-0961">Cell wall biogenesis/degradation</keyword>
<evidence type="ECO:0000256" key="1">
    <source>
        <dbReference type="ARBA" id="ARBA00004877"/>
    </source>
</evidence>
<reference evidence="6" key="2">
    <citation type="journal article" date="2024" name="Plant">
        <title>Genomic evolution and insights into agronomic trait innovations of Sesamum species.</title>
        <authorList>
            <person name="Miao H."/>
            <person name="Wang L."/>
            <person name="Qu L."/>
            <person name="Liu H."/>
            <person name="Sun Y."/>
            <person name="Le M."/>
            <person name="Wang Q."/>
            <person name="Wei S."/>
            <person name="Zheng Y."/>
            <person name="Lin W."/>
            <person name="Duan Y."/>
            <person name="Cao H."/>
            <person name="Xiong S."/>
            <person name="Wang X."/>
            <person name="Wei L."/>
            <person name="Li C."/>
            <person name="Ma Q."/>
            <person name="Ju M."/>
            <person name="Zhao R."/>
            <person name="Li G."/>
            <person name="Mu C."/>
            <person name="Tian Q."/>
            <person name="Mei H."/>
            <person name="Zhang T."/>
            <person name="Gao T."/>
            <person name="Zhang H."/>
        </authorList>
    </citation>
    <scope>NUCLEOTIDE SEQUENCE</scope>
    <source>
        <strain evidence="6">G02</strain>
    </source>
</reference>
<name>A0AAW2LNU6_SESRA</name>
<evidence type="ECO:0000256" key="3">
    <source>
        <dbReference type="ARBA" id="ARBA00022676"/>
    </source>
</evidence>
<keyword evidence="3 5" id="KW-0328">Glycosyltransferase</keyword>
<dbReference type="PANTHER" id="PTHR32116:SF30">
    <property type="entry name" value="GALACTURONOSYLTRANSFERASE 15-RELATED"/>
    <property type="match status" value="1"/>
</dbReference>
<dbReference type="Pfam" id="PF01501">
    <property type="entry name" value="Glyco_transf_8"/>
    <property type="match status" value="1"/>
</dbReference>
<dbReference type="EMBL" id="JACGWJ010000024">
    <property type="protein sequence ID" value="KAL0320437.1"/>
    <property type="molecule type" value="Genomic_DNA"/>
</dbReference>
<dbReference type="InterPro" id="IPR002495">
    <property type="entry name" value="Glyco_trans_8"/>
</dbReference>
<keyword evidence="5" id="KW-0333">Golgi apparatus</keyword>
<dbReference type="Gene3D" id="3.90.550.10">
    <property type="entry name" value="Spore Coat Polysaccharide Biosynthesis Protein SpsA, Chain A"/>
    <property type="match status" value="1"/>
</dbReference>
<evidence type="ECO:0000313" key="6">
    <source>
        <dbReference type="EMBL" id="KAL0320437.1"/>
    </source>
</evidence>
<feature type="non-terminal residue" evidence="6">
    <location>
        <position position="1"/>
    </location>
</feature>
<dbReference type="GO" id="GO:0000139">
    <property type="term" value="C:Golgi membrane"/>
    <property type="evidence" value="ECO:0007669"/>
    <property type="project" value="UniProtKB-SubCell"/>
</dbReference>
<gene>
    <name evidence="6" type="ORF">Sradi_5305200</name>
</gene>
<evidence type="ECO:0000256" key="4">
    <source>
        <dbReference type="ARBA" id="ARBA00022679"/>
    </source>
</evidence>
<protein>
    <recommendedName>
        <fullName evidence="5">Hexosyltransferase</fullName>
        <ecNumber evidence="5">2.4.1.-</ecNumber>
    </recommendedName>
</protein>
<dbReference type="PANTHER" id="PTHR32116">
    <property type="entry name" value="GALACTURONOSYLTRANSFERASE 4-RELATED"/>
    <property type="match status" value="1"/>
</dbReference>
<dbReference type="AlphaFoldDB" id="A0AAW2LNU6"/>
<accession>A0AAW2LNU6</accession>
<dbReference type="InterPro" id="IPR029044">
    <property type="entry name" value="Nucleotide-diphossugar_trans"/>
</dbReference>
<dbReference type="SUPFAM" id="SSF53448">
    <property type="entry name" value="Nucleotide-diphospho-sugar transferases"/>
    <property type="match status" value="1"/>
</dbReference>
<dbReference type="GO" id="GO:0047262">
    <property type="term" value="F:polygalacturonate 4-alpha-galacturonosyltransferase activity"/>
    <property type="evidence" value="ECO:0007669"/>
    <property type="project" value="InterPro"/>
</dbReference>
<proteinExistence type="inferred from homology"/>
<keyword evidence="4" id="KW-0808">Transferase</keyword>
<dbReference type="EC" id="2.4.1.-" evidence="5"/>
<dbReference type="InterPro" id="IPR029993">
    <property type="entry name" value="GAUT"/>
</dbReference>
<comment type="subcellular location">
    <subcellularLocation>
        <location evidence="5">Golgi apparatus membrane</location>
        <topology evidence="5">Single-pass type II membrane protein</topology>
    </subcellularLocation>
</comment>
<comment type="similarity">
    <text evidence="2 5">Belongs to the glycosyltransferase 8 family.</text>
</comment>
<dbReference type="GO" id="GO:0071555">
    <property type="term" value="P:cell wall organization"/>
    <property type="evidence" value="ECO:0007669"/>
    <property type="project" value="UniProtKB-KW"/>
</dbReference>
<comment type="pathway">
    <text evidence="1 5">Glycan metabolism; pectin biosynthesis.</text>
</comment>
<evidence type="ECO:0000256" key="2">
    <source>
        <dbReference type="ARBA" id="ARBA00006351"/>
    </source>
</evidence>
<evidence type="ECO:0000256" key="5">
    <source>
        <dbReference type="RuleBase" id="RU362027"/>
    </source>
</evidence>